<dbReference type="RefSeq" id="XP_007373352.1">
    <property type="nucleotide sequence ID" value="XM_007373290.1"/>
</dbReference>
<evidence type="ECO:0000256" key="1">
    <source>
        <dbReference type="SAM" id="Coils"/>
    </source>
</evidence>
<gene>
    <name evidence="3" type="ORF">SPAPADRAFT_64997</name>
</gene>
<keyword evidence="4" id="KW-1185">Reference proteome</keyword>
<dbReference type="AlphaFoldDB" id="G3AIV7"/>
<feature type="compositionally biased region" description="Basic and acidic residues" evidence="2">
    <location>
        <begin position="45"/>
        <end position="54"/>
    </location>
</feature>
<reference evidence="3 4" key="1">
    <citation type="journal article" date="2011" name="Proc. Natl. Acad. Sci. U.S.A.">
        <title>Comparative genomics of xylose-fermenting fungi for enhanced biofuel production.</title>
        <authorList>
            <person name="Wohlbach D.J."/>
            <person name="Kuo A."/>
            <person name="Sato T.K."/>
            <person name="Potts K.M."/>
            <person name="Salamov A.A."/>
            <person name="LaButti K.M."/>
            <person name="Sun H."/>
            <person name="Clum A."/>
            <person name="Pangilinan J.L."/>
            <person name="Lindquist E.A."/>
            <person name="Lucas S."/>
            <person name="Lapidus A."/>
            <person name="Jin M."/>
            <person name="Gunawan C."/>
            <person name="Balan V."/>
            <person name="Dale B.E."/>
            <person name="Jeffries T.W."/>
            <person name="Zinkel R."/>
            <person name="Barry K.W."/>
            <person name="Grigoriev I.V."/>
            <person name="Gasch A.P."/>
        </authorList>
    </citation>
    <scope>NUCLEOTIDE SEQUENCE [LARGE SCALE GENOMIC DNA]</scope>
    <source>
        <strain evidence="4">NRRL Y-27907 / 11-Y1</strain>
    </source>
</reference>
<feature type="coiled-coil region" evidence="1">
    <location>
        <begin position="294"/>
        <end position="406"/>
    </location>
</feature>
<evidence type="ECO:0000313" key="4">
    <source>
        <dbReference type="Proteomes" id="UP000000709"/>
    </source>
</evidence>
<dbReference type="Proteomes" id="UP000000709">
    <property type="component" value="Unassembled WGS sequence"/>
</dbReference>
<organism evidence="4">
    <name type="scientific">Spathaspora passalidarum (strain NRRL Y-27907 / 11-Y1)</name>
    <dbReference type="NCBI Taxonomy" id="619300"/>
    <lineage>
        <taxon>Eukaryota</taxon>
        <taxon>Fungi</taxon>
        <taxon>Dikarya</taxon>
        <taxon>Ascomycota</taxon>
        <taxon>Saccharomycotina</taxon>
        <taxon>Pichiomycetes</taxon>
        <taxon>Debaryomycetaceae</taxon>
        <taxon>Spathaspora</taxon>
    </lineage>
</organism>
<dbReference type="HOGENOM" id="CLU_471712_0_0_1"/>
<evidence type="ECO:0000256" key="2">
    <source>
        <dbReference type="SAM" id="MobiDB-lite"/>
    </source>
</evidence>
<proteinExistence type="predicted"/>
<name>G3AIV7_SPAPN</name>
<dbReference type="KEGG" id="spaa:SPAPADRAFT_64997"/>
<protein>
    <submittedName>
        <fullName evidence="3">Uncharacterized protein</fullName>
    </submittedName>
</protein>
<sequence>MSSLLDKYQRSRKLGYNPRNNGESLYPTLSDHNDKNPVTTSSFSKPDRYNDVRPDRAYRDVSPIVRDRVPLRDPLKSWSSYNKEPAILSTRTTTTSERFAKNYSETKPFRSQLNEERYSRKLTNDDLKSKYNSTYFDSRSSKYGVDRVNQSIYASARARDYYTKRDTGLGSPIKSLNSPLDSTKRKSKSLYKVLGSTPIRSGDYRITKTPRKKHNVQESPGILSRLYKYFSKPGESDDVKILKNSARNVLHIDPVAEKKVAFHEPAESVRTRRQFEFDSEKDVVDEAIRHSKELSIEHQRFKALQQQYNRLEEELKHEISNNEKLVEQFIKDTDDLKIKYEQEKAQLQETIELLNAEIRTKDDKAKEIVQQLEYSEHEKYDLELRLDDLTKELDAQVEKNKIIRTEMELRERLKSKLENDTILHGIYKESAQIEEKIHKLIQEYPAEELPVSLLESNAANKYQRTEENINNALTDLKEFTLSLADTDFEPYDKFYDKVENFLNNAKSKIWNLIDPIAESSGSRNYYEKMLSNLFCLKRLNTLSYKSAQVKNLINDCKILDEYKTSGVDVSAIYQNITQETL</sequence>
<dbReference type="eggNOG" id="ENOG502RW7Z">
    <property type="taxonomic scope" value="Eukaryota"/>
</dbReference>
<dbReference type="GeneID" id="18875010"/>
<keyword evidence="1" id="KW-0175">Coiled coil</keyword>
<evidence type="ECO:0000313" key="3">
    <source>
        <dbReference type="EMBL" id="EGW33768.1"/>
    </source>
</evidence>
<dbReference type="EMBL" id="GL996500">
    <property type="protein sequence ID" value="EGW33768.1"/>
    <property type="molecule type" value="Genomic_DNA"/>
</dbReference>
<accession>G3AIV7</accession>
<dbReference type="OMA" id="KMARYEN"/>
<dbReference type="OrthoDB" id="4020357at2759"/>
<feature type="region of interest" description="Disordered" evidence="2">
    <location>
        <begin position="1"/>
        <end position="54"/>
    </location>
</feature>
<dbReference type="InParanoid" id="G3AIV7"/>